<dbReference type="Proteomes" id="UP000654304">
    <property type="component" value="Unassembled WGS sequence"/>
</dbReference>
<name>A0ABR7A188_9BURK</name>
<protein>
    <submittedName>
        <fullName evidence="1">Crp/Fnr family transcriptional regulator</fullName>
    </submittedName>
</protein>
<keyword evidence="2" id="KW-1185">Reference proteome</keyword>
<organism evidence="1 2">
    <name type="scientific">Undibacterium curvum</name>
    <dbReference type="NCBI Taxonomy" id="2762294"/>
    <lineage>
        <taxon>Bacteria</taxon>
        <taxon>Pseudomonadati</taxon>
        <taxon>Pseudomonadota</taxon>
        <taxon>Betaproteobacteria</taxon>
        <taxon>Burkholderiales</taxon>
        <taxon>Oxalobacteraceae</taxon>
        <taxon>Undibacterium</taxon>
    </lineage>
</organism>
<evidence type="ECO:0000313" key="2">
    <source>
        <dbReference type="Proteomes" id="UP000654304"/>
    </source>
</evidence>
<accession>A0ABR7A188</accession>
<comment type="caution">
    <text evidence="1">The sequence shown here is derived from an EMBL/GenBank/DDBJ whole genome shotgun (WGS) entry which is preliminary data.</text>
</comment>
<dbReference type="EMBL" id="JACOGD010000001">
    <property type="protein sequence ID" value="MBC3930447.1"/>
    <property type="molecule type" value="Genomic_DNA"/>
</dbReference>
<dbReference type="RefSeq" id="WP_186902320.1">
    <property type="nucleotide sequence ID" value="NZ_JACOGD010000001.1"/>
</dbReference>
<gene>
    <name evidence="1" type="ORF">H8K43_02085</name>
</gene>
<sequence length="204" mass="22962">MNFPICNHTAIFLAARTEMTEQQAAKLWCVKSGAIRIDTLAPEATTTKPGFLRLALKGDLIGVERLAAMPEQLRLTAITPSCLSPVNLADEQQWQQCLLQALLSAHQRHREAMDLRCGTVDERVRKLLQLLADSGPDDTDKDLPCTLPSLGNMADILLSTRESICRALTHLRDTHMLEDQNPAHMKRRRLENRSHLIRNIQVLQ</sequence>
<reference evidence="1 2" key="1">
    <citation type="submission" date="2020-08" db="EMBL/GenBank/DDBJ databases">
        <title>Novel species isolated from subtropical streams in China.</title>
        <authorList>
            <person name="Lu H."/>
        </authorList>
    </citation>
    <scope>NUCLEOTIDE SEQUENCE [LARGE SCALE GENOMIC DNA]</scope>
    <source>
        <strain evidence="1 2">CY22W</strain>
    </source>
</reference>
<dbReference type="Gene3D" id="2.60.120.10">
    <property type="entry name" value="Jelly Rolls"/>
    <property type="match status" value="1"/>
</dbReference>
<dbReference type="InterPro" id="IPR014710">
    <property type="entry name" value="RmlC-like_jellyroll"/>
</dbReference>
<evidence type="ECO:0000313" key="1">
    <source>
        <dbReference type="EMBL" id="MBC3930447.1"/>
    </source>
</evidence>
<proteinExistence type="predicted"/>